<dbReference type="SUPFAM" id="SSF48334">
    <property type="entry name" value="DNA repair protein MutS, domain III"/>
    <property type="match status" value="1"/>
</dbReference>
<feature type="transmembrane region" description="Helical" evidence="1">
    <location>
        <begin position="139"/>
        <end position="157"/>
    </location>
</feature>
<protein>
    <submittedName>
        <fullName evidence="2">Uncharacterized protein</fullName>
    </submittedName>
</protein>
<keyword evidence="1" id="KW-0472">Membrane</keyword>
<gene>
    <name evidence="2" type="ORF">MNBD_BACTEROID07-594</name>
</gene>
<evidence type="ECO:0000256" key="1">
    <source>
        <dbReference type="SAM" id="Phobius"/>
    </source>
</evidence>
<name>A0A3B0UV62_9ZZZZ</name>
<reference evidence="2" key="1">
    <citation type="submission" date="2018-06" db="EMBL/GenBank/DDBJ databases">
        <authorList>
            <person name="Zhirakovskaya E."/>
        </authorList>
    </citation>
    <scope>NUCLEOTIDE SEQUENCE</scope>
</reference>
<dbReference type="EMBL" id="UOET01000498">
    <property type="protein sequence ID" value="VAW30302.1"/>
    <property type="molecule type" value="Genomic_DNA"/>
</dbReference>
<dbReference type="InterPro" id="IPR036187">
    <property type="entry name" value="DNA_mismatch_repair_MutS_sf"/>
</dbReference>
<sequence length="219" mass="26167">MHWFHRKERKIKQKIREAFGKPKTVDFDLDAIRYYADGNKKESFQILTDKVCDDLNFNDLFSYVDRTSSAVGQQRLYDRMHRIPDDRKALDILEKWITRFEKNELLRTDIRYHLQNLAGRDAYYLCDLFQAPKIKPPKWLPLAYVLSFTNLLATILMIFTPQYLFLVILVTIANAILHYLNKKNIYTYLYSMPQLLNLYRTVKKLFSFDFLRNSGEIST</sequence>
<evidence type="ECO:0000313" key="2">
    <source>
        <dbReference type="EMBL" id="VAW30302.1"/>
    </source>
</evidence>
<feature type="transmembrane region" description="Helical" evidence="1">
    <location>
        <begin position="163"/>
        <end position="180"/>
    </location>
</feature>
<keyword evidence="1" id="KW-1133">Transmembrane helix</keyword>
<organism evidence="2">
    <name type="scientific">hydrothermal vent metagenome</name>
    <dbReference type="NCBI Taxonomy" id="652676"/>
    <lineage>
        <taxon>unclassified sequences</taxon>
        <taxon>metagenomes</taxon>
        <taxon>ecological metagenomes</taxon>
    </lineage>
</organism>
<proteinExistence type="predicted"/>
<dbReference type="AlphaFoldDB" id="A0A3B0UV62"/>
<keyword evidence="1" id="KW-0812">Transmembrane</keyword>
<accession>A0A3B0UV62</accession>